<feature type="transmembrane region" description="Helical" evidence="1">
    <location>
        <begin position="290"/>
        <end position="310"/>
    </location>
</feature>
<feature type="transmembrane region" description="Helical" evidence="1">
    <location>
        <begin position="125"/>
        <end position="145"/>
    </location>
</feature>
<evidence type="ECO:0008006" key="4">
    <source>
        <dbReference type="Google" id="ProtNLM"/>
    </source>
</evidence>
<sequence length="405" mass="46037">MYRPERFWRSAVIAINRQAPLWDLAFRSFFILASFASVFSLIVWLVYLNSGAVLTSQQLLSPVLWHIHEMFFAFTLTIAIGFLLTAVQTWTGLKSLQGASLIGLTVIWIVIRCLLLLDQSTFPELLVLVLFLQTLWWAVVLISFSRSLLKARSKRNYIFMPLLTTLMILQLSFLYLSQESIDLVLHLARSAILVFSIMVGLIAGRVIPLFTRNALVPSVKEKVKATPRLDDMLIIFSLIGCLNFSLNYFVEMPFSPAWILLLVGTLHFIRLTHWASVYTFNNPLVWSLHLSYLCLVSGLILIAISFFTVQVRMADAFHVITVGVFGGMILAMICRVSLGHTGRVLQVNKWIVLAFFSIFMAVILRVLLALLNQPLWAWNSSALLWILAFSIFLKFYIPVLISARN</sequence>
<comment type="caution">
    <text evidence="2">The sequence shown here is derived from an EMBL/GenBank/DDBJ whole genome shotgun (WGS) entry which is preliminary data.</text>
</comment>
<proteinExistence type="predicted"/>
<keyword evidence="1" id="KW-0472">Membrane</keyword>
<feature type="transmembrane region" description="Helical" evidence="1">
    <location>
        <begin position="382"/>
        <end position="401"/>
    </location>
</feature>
<organism evidence="2 3">
    <name type="scientific">Oleispira antarctica</name>
    <dbReference type="NCBI Taxonomy" id="188908"/>
    <lineage>
        <taxon>Bacteria</taxon>
        <taxon>Pseudomonadati</taxon>
        <taxon>Pseudomonadota</taxon>
        <taxon>Gammaproteobacteria</taxon>
        <taxon>Oceanospirillales</taxon>
        <taxon>Oceanospirillaceae</taxon>
        <taxon>Oleispira</taxon>
    </lineage>
</organism>
<evidence type="ECO:0000256" key="1">
    <source>
        <dbReference type="SAM" id="Phobius"/>
    </source>
</evidence>
<accession>A0A1Y5HRE6</accession>
<feature type="transmembrane region" description="Helical" evidence="1">
    <location>
        <begin position="188"/>
        <end position="211"/>
    </location>
</feature>
<feature type="transmembrane region" description="Helical" evidence="1">
    <location>
        <begin position="350"/>
        <end position="370"/>
    </location>
</feature>
<reference evidence="3" key="1">
    <citation type="journal article" date="2017" name="Proc. Natl. Acad. Sci. U.S.A.">
        <title>Simulation of Deepwater Horizon oil plume reveals substrate specialization within a complex community of hydrocarbon degraders.</title>
        <authorList>
            <person name="Hu P."/>
            <person name="Dubinsky E.A."/>
            <person name="Probst A.J."/>
            <person name="Wang J."/>
            <person name="Sieber C.M.K."/>
            <person name="Tom L.M."/>
            <person name="Gardinali P."/>
            <person name="Banfield J.F."/>
            <person name="Atlas R.M."/>
            <person name="Andersen G.L."/>
        </authorList>
    </citation>
    <scope>NUCLEOTIDE SEQUENCE [LARGE SCALE GENOMIC DNA]</scope>
</reference>
<evidence type="ECO:0000313" key="3">
    <source>
        <dbReference type="Proteomes" id="UP000227088"/>
    </source>
</evidence>
<dbReference type="Proteomes" id="UP000227088">
    <property type="component" value="Unassembled WGS sequence"/>
</dbReference>
<keyword evidence="1" id="KW-1133">Transmembrane helix</keyword>
<dbReference type="EMBL" id="MABE01000511">
    <property type="protein sequence ID" value="OUS39868.1"/>
    <property type="molecule type" value="Genomic_DNA"/>
</dbReference>
<keyword evidence="1" id="KW-0812">Transmembrane</keyword>
<feature type="transmembrane region" description="Helical" evidence="1">
    <location>
        <begin position="99"/>
        <end position="119"/>
    </location>
</feature>
<feature type="transmembrane region" description="Helical" evidence="1">
    <location>
        <begin position="157"/>
        <end position="176"/>
    </location>
</feature>
<gene>
    <name evidence="2" type="ORF">A9R00_08945</name>
</gene>
<feature type="transmembrane region" description="Helical" evidence="1">
    <location>
        <begin position="256"/>
        <end position="278"/>
    </location>
</feature>
<feature type="transmembrane region" description="Helical" evidence="1">
    <location>
        <begin position="232"/>
        <end position="250"/>
    </location>
</feature>
<feature type="transmembrane region" description="Helical" evidence="1">
    <location>
        <begin position="67"/>
        <end position="87"/>
    </location>
</feature>
<protein>
    <recommendedName>
        <fullName evidence="4">NnrS family protein</fullName>
    </recommendedName>
</protein>
<feature type="transmembrane region" description="Helical" evidence="1">
    <location>
        <begin position="316"/>
        <end position="338"/>
    </location>
</feature>
<dbReference type="Pfam" id="PF05940">
    <property type="entry name" value="NnrS"/>
    <property type="match status" value="1"/>
</dbReference>
<feature type="transmembrane region" description="Helical" evidence="1">
    <location>
        <begin position="21"/>
        <end position="47"/>
    </location>
</feature>
<evidence type="ECO:0000313" key="2">
    <source>
        <dbReference type="EMBL" id="OUS39868.1"/>
    </source>
</evidence>
<name>A0A1Y5HRE6_OLEAN</name>
<dbReference type="AlphaFoldDB" id="A0A1Y5HRE6"/>
<dbReference type="InterPro" id="IPR010266">
    <property type="entry name" value="NnrS"/>
</dbReference>